<evidence type="ECO:0000256" key="5">
    <source>
        <dbReference type="ARBA" id="ARBA00022737"/>
    </source>
</evidence>
<dbReference type="CDD" id="cd09340">
    <property type="entry name" value="LIM1_Testin_like"/>
    <property type="match status" value="1"/>
</dbReference>
<feature type="region of interest" description="Disordered" evidence="9">
    <location>
        <begin position="647"/>
        <end position="741"/>
    </location>
</feature>
<dbReference type="PANTHER" id="PTHR24211:SF22">
    <property type="entry name" value="TESTIN"/>
    <property type="match status" value="1"/>
</dbReference>
<name>A0AAV7XCR6_9NEOP</name>
<dbReference type="InterPro" id="IPR047120">
    <property type="entry name" value="Pk/Esn/Tes"/>
</dbReference>
<sequence>MSTCEGSSEVRGRADREDGHSAQTMTEVEAPPDAPAWMLALEKKRQRVHRLAHEVGAGSPCLQCKDDCPGLDLHFWRKICRNCKCKKEDHNVIDDCGFEQFEILLGTGHSSNRPNKAFLEMLEKHTIAGMKNKSKSVAFDWVPPDVPPDIAAEYMQSLPASKLPISGSDGALYRRQQLERQLPLHDLDADQCHQLTESEVENLKKYLENLKNNVVGQGRVTKLVVPSSGSLDSLQKVCTFNSVPKPFQSHAPGTVPSGSPPQFEVGGHVAPEEGVHLKPPSAFWPKSLSPEPLRSISPSGDTPLPSVADRGAAFGVTLSPASGRRTPSKKFIPNIPSNNVTAIPSHMSSSSSRNINQHHASGHLIKDNILKSLAQSTNVPGNMWVPSDCMECSRKVVDGQLIRDKVCTHIANSGAVPHEVQSAECTQCTQRSAEGKLIRDPMCTHMVHSSEVPKGLHSSAYVERFQKGLTDDQISGFGPAATPLQLGPCAECISKGVDGHLVIGQVCTHIAHSNDIPQKLQLGPCVECTTKGVDGQLVRGQVCAHIINSNQIHHNLQPGPCAECVSKGVDGQLIPSGLCSHITSPGNKVSGMKSSFPSIAGERALPAVCSDCMSKCIDGQLVCGSICPHFSESAHYGANPEQTLPLDASAKMVPPGTGARPSALGMSSALHPRDQSELSPLPPPPNWDEHPLSNRARPTGDGVPHVMLPGPPYHNRTSSPSYGKQEDGSTPSKSPTNVLSYPGAPHSMALYAHNALSSPSGLEPQDILSPHVAAMSIDDSIHSGVEIDPKTALSAGPAVPDLKLHCAQCTEAISPGEVVVFADRAGSEVVWHPKCFVCNTCQELLVDLVYFFNKGHVYCGRHYAEILDIPRCSACDEVSPDLFDFSLPVSVSLLHRNYFILFIFSFLAYICEGVHRC</sequence>
<keyword evidence="6 8" id="KW-0862">Zinc</keyword>
<feature type="domain" description="LIM zinc-binding" evidence="10">
    <location>
        <begin position="804"/>
        <end position="869"/>
    </location>
</feature>
<dbReference type="PROSITE" id="PS51303">
    <property type="entry name" value="PET"/>
    <property type="match status" value="1"/>
</dbReference>
<keyword evidence="13" id="KW-1185">Reference proteome</keyword>
<evidence type="ECO:0008006" key="14">
    <source>
        <dbReference type="Google" id="ProtNLM"/>
    </source>
</evidence>
<dbReference type="Proteomes" id="UP001075354">
    <property type="component" value="Chromosome 9"/>
</dbReference>
<dbReference type="InterPro" id="IPR033724">
    <property type="entry name" value="PET_testin"/>
</dbReference>
<reference evidence="12" key="1">
    <citation type="submission" date="2022-12" db="EMBL/GenBank/DDBJ databases">
        <title>Chromosome-level genome assembly of the bean flower thrips Megalurothrips usitatus.</title>
        <authorList>
            <person name="Ma L."/>
            <person name="Liu Q."/>
            <person name="Li H."/>
            <person name="Cai W."/>
        </authorList>
    </citation>
    <scope>NUCLEOTIDE SEQUENCE</scope>
    <source>
        <strain evidence="12">Cailab_2022a</strain>
    </source>
</reference>
<dbReference type="FunFam" id="2.10.110.10:FF:000035">
    <property type="entry name" value="prickle-like protein 2 isoform X1"/>
    <property type="match status" value="1"/>
</dbReference>
<evidence type="ECO:0000259" key="10">
    <source>
        <dbReference type="PROSITE" id="PS50023"/>
    </source>
</evidence>
<keyword evidence="5" id="KW-0677">Repeat</keyword>
<accession>A0AAV7XCR6</accession>
<evidence type="ECO:0000256" key="1">
    <source>
        <dbReference type="ARBA" id="ARBA00004496"/>
    </source>
</evidence>
<evidence type="ECO:0000256" key="3">
    <source>
        <dbReference type="ARBA" id="ARBA00022490"/>
    </source>
</evidence>
<dbReference type="PANTHER" id="PTHR24211">
    <property type="entry name" value="LIM DOMAIN-CONTAINING PROTEIN"/>
    <property type="match status" value="1"/>
</dbReference>
<proteinExistence type="inferred from homology"/>
<dbReference type="GO" id="GO:0005737">
    <property type="term" value="C:cytoplasm"/>
    <property type="evidence" value="ECO:0007669"/>
    <property type="project" value="UniProtKB-SubCell"/>
</dbReference>
<evidence type="ECO:0000313" key="12">
    <source>
        <dbReference type="EMBL" id="KAJ1523843.1"/>
    </source>
</evidence>
<comment type="caution">
    <text evidence="12">The sequence shown here is derived from an EMBL/GenBank/DDBJ whole genome shotgun (WGS) entry which is preliminary data.</text>
</comment>
<dbReference type="EMBL" id="JAPTSV010000009">
    <property type="protein sequence ID" value="KAJ1523843.1"/>
    <property type="molecule type" value="Genomic_DNA"/>
</dbReference>
<evidence type="ECO:0000313" key="13">
    <source>
        <dbReference type="Proteomes" id="UP001075354"/>
    </source>
</evidence>
<evidence type="ECO:0000256" key="8">
    <source>
        <dbReference type="PROSITE-ProRule" id="PRU00125"/>
    </source>
</evidence>
<dbReference type="PROSITE" id="PS00478">
    <property type="entry name" value="LIM_DOMAIN_1"/>
    <property type="match status" value="1"/>
</dbReference>
<evidence type="ECO:0000256" key="4">
    <source>
        <dbReference type="ARBA" id="ARBA00022723"/>
    </source>
</evidence>
<dbReference type="InterPro" id="IPR001781">
    <property type="entry name" value="Znf_LIM"/>
</dbReference>
<gene>
    <name evidence="12" type="ORF">ONE63_010400</name>
</gene>
<dbReference type="SMART" id="SM00132">
    <property type="entry name" value="LIM"/>
    <property type="match status" value="1"/>
</dbReference>
<evidence type="ECO:0000256" key="7">
    <source>
        <dbReference type="ARBA" id="ARBA00023038"/>
    </source>
</evidence>
<dbReference type="Pfam" id="PF06297">
    <property type="entry name" value="PET"/>
    <property type="match status" value="1"/>
</dbReference>
<dbReference type="Gene3D" id="2.10.110.10">
    <property type="entry name" value="Cysteine Rich Protein"/>
    <property type="match status" value="1"/>
</dbReference>
<keyword evidence="3" id="KW-0963">Cytoplasm</keyword>
<feature type="region of interest" description="Disordered" evidence="9">
    <location>
        <begin position="318"/>
        <end position="340"/>
    </location>
</feature>
<evidence type="ECO:0000259" key="11">
    <source>
        <dbReference type="PROSITE" id="PS51303"/>
    </source>
</evidence>
<dbReference type="CDD" id="cd09829">
    <property type="entry name" value="PET_testin"/>
    <property type="match status" value="1"/>
</dbReference>
<keyword evidence="4 8" id="KW-0479">Metal-binding</keyword>
<comment type="subcellular location">
    <subcellularLocation>
        <location evidence="1">Cytoplasm</location>
    </subcellularLocation>
</comment>
<evidence type="ECO:0000256" key="9">
    <source>
        <dbReference type="SAM" id="MobiDB-lite"/>
    </source>
</evidence>
<dbReference type="GO" id="GO:0008270">
    <property type="term" value="F:zinc ion binding"/>
    <property type="evidence" value="ECO:0007669"/>
    <property type="project" value="InterPro"/>
</dbReference>
<evidence type="ECO:0000256" key="2">
    <source>
        <dbReference type="ARBA" id="ARBA00008268"/>
    </source>
</evidence>
<dbReference type="AlphaFoldDB" id="A0AAV7XCR6"/>
<feature type="region of interest" description="Disordered" evidence="9">
    <location>
        <begin position="1"/>
        <end position="34"/>
    </location>
</feature>
<dbReference type="Pfam" id="PF00412">
    <property type="entry name" value="LIM"/>
    <property type="match status" value="1"/>
</dbReference>
<dbReference type="InterPro" id="IPR010442">
    <property type="entry name" value="PET_domain"/>
</dbReference>
<protein>
    <recommendedName>
        <fullName evidence="14">Testin</fullName>
    </recommendedName>
</protein>
<comment type="similarity">
    <text evidence="2">Belongs to the prickle / espinas / testin family.</text>
</comment>
<organism evidence="12 13">
    <name type="scientific">Megalurothrips usitatus</name>
    <name type="common">bean blossom thrips</name>
    <dbReference type="NCBI Taxonomy" id="439358"/>
    <lineage>
        <taxon>Eukaryota</taxon>
        <taxon>Metazoa</taxon>
        <taxon>Ecdysozoa</taxon>
        <taxon>Arthropoda</taxon>
        <taxon>Hexapoda</taxon>
        <taxon>Insecta</taxon>
        <taxon>Pterygota</taxon>
        <taxon>Neoptera</taxon>
        <taxon>Paraneoptera</taxon>
        <taxon>Thysanoptera</taxon>
        <taxon>Terebrantia</taxon>
        <taxon>Thripoidea</taxon>
        <taxon>Thripidae</taxon>
        <taxon>Megalurothrips</taxon>
    </lineage>
</organism>
<feature type="domain" description="PET" evidence="11">
    <location>
        <begin position="120"/>
        <end position="230"/>
    </location>
</feature>
<evidence type="ECO:0000256" key="6">
    <source>
        <dbReference type="ARBA" id="ARBA00022833"/>
    </source>
</evidence>
<dbReference type="PROSITE" id="PS50023">
    <property type="entry name" value="LIM_DOMAIN_2"/>
    <property type="match status" value="1"/>
</dbReference>
<feature type="compositionally biased region" description="Basic and acidic residues" evidence="9">
    <location>
        <begin position="8"/>
        <end position="20"/>
    </location>
</feature>
<keyword evidence="7 8" id="KW-0440">LIM domain</keyword>
<dbReference type="SUPFAM" id="SSF57716">
    <property type="entry name" value="Glucocorticoid receptor-like (DNA-binding domain)"/>
    <property type="match status" value="1"/>
</dbReference>
<feature type="compositionally biased region" description="Polar residues" evidence="9">
    <location>
        <begin position="715"/>
        <end position="739"/>
    </location>
</feature>